<feature type="domain" description="DHFR" evidence="9">
    <location>
        <begin position="1"/>
        <end position="161"/>
    </location>
</feature>
<dbReference type="AlphaFoldDB" id="A0A1F6W3Y0"/>
<evidence type="ECO:0000256" key="7">
    <source>
        <dbReference type="ARBA" id="ARBA00025067"/>
    </source>
</evidence>
<comment type="catalytic activity">
    <reaction evidence="8">
        <text>(6S)-5,6,7,8-tetrahydrofolate + NADP(+) = 7,8-dihydrofolate + NADPH + H(+)</text>
        <dbReference type="Rhea" id="RHEA:15009"/>
        <dbReference type="ChEBI" id="CHEBI:15378"/>
        <dbReference type="ChEBI" id="CHEBI:57451"/>
        <dbReference type="ChEBI" id="CHEBI:57453"/>
        <dbReference type="ChEBI" id="CHEBI:57783"/>
        <dbReference type="ChEBI" id="CHEBI:58349"/>
        <dbReference type="EC" id="1.5.1.3"/>
    </reaction>
</comment>
<dbReference type="GO" id="GO:0046654">
    <property type="term" value="P:tetrahydrofolate biosynthetic process"/>
    <property type="evidence" value="ECO:0007669"/>
    <property type="project" value="UniProtKB-UniPathway"/>
</dbReference>
<dbReference type="EMBL" id="MFUA01000022">
    <property type="protein sequence ID" value="OGI76633.1"/>
    <property type="molecule type" value="Genomic_DNA"/>
</dbReference>
<protein>
    <recommendedName>
        <fullName evidence="3 8">Dihydrofolate reductase</fullName>
        <ecNumber evidence="3 8">1.5.1.3</ecNumber>
    </recommendedName>
</protein>
<accession>A0A1F6W3Y0</accession>
<evidence type="ECO:0000256" key="3">
    <source>
        <dbReference type="ARBA" id="ARBA00012856"/>
    </source>
</evidence>
<dbReference type="InterPro" id="IPR012259">
    <property type="entry name" value="DHFR"/>
</dbReference>
<dbReference type="GO" id="GO:0006730">
    <property type="term" value="P:one-carbon metabolic process"/>
    <property type="evidence" value="ECO:0007669"/>
    <property type="project" value="UniProtKB-KW"/>
</dbReference>
<comment type="function">
    <text evidence="7 8">Key enzyme in folate metabolism. Catalyzes an essential reaction for de novo glycine and purine synthesis, and for DNA precursor synthesis.</text>
</comment>
<dbReference type="Gene3D" id="3.40.430.10">
    <property type="entry name" value="Dihydrofolate Reductase, subunit A"/>
    <property type="match status" value="1"/>
</dbReference>
<dbReference type="PRINTS" id="PR00070">
    <property type="entry name" value="DHFR"/>
</dbReference>
<dbReference type="UniPathway" id="UPA00077">
    <property type="reaction ID" value="UER00158"/>
</dbReference>
<comment type="similarity">
    <text evidence="2 8">Belongs to the dihydrofolate reductase family.</text>
</comment>
<evidence type="ECO:0000256" key="2">
    <source>
        <dbReference type="ARBA" id="ARBA00009539"/>
    </source>
</evidence>
<keyword evidence="4 8" id="KW-0554">One-carbon metabolism</keyword>
<dbReference type="SUPFAM" id="SSF53597">
    <property type="entry name" value="Dihydrofolate reductase-like"/>
    <property type="match status" value="1"/>
</dbReference>
<dbReference type="GO" id="GO:0070401">
    <property type="term" value="F:NADP+ binding"/>
    <property type="evidence" value="ECO:0007669"/>
    <property type="project" value="UniProtKB-ARBA"/>
</dbReference>
<sequence>MISLIAAIGKNNELGKNNTLLWHLSADMKHFRETTLLHAVIMGKKTFESIGKPLPNRRNIVITRDVKYKKEGVEIAHSLSGALDLFPDQKEEIFIIGGAEIYKQFMPIADKLYITHMDAQDKEADSFFPEIIPVVWNEISHEEYPADEKNIFPYTFSIYEKI</sequence>
<comment type="caution">
    <text evidence="10">The sequence shown here is derived from an EMBL/GenBank/DDBJ whole genome shotgun (WGS) entry which is preliminary data.</text>
</comment>
<dbReference type="FunFam" id="3.40.430.10:FF:000001">
    <property type="entry name" value="Dihydrofolate reductase"/>
    <property type="match status" value="1"/>
</dbReference>
<evidence type="ECO:0000313" key="10">
    <source>
        <dbReference type="EMBL" id="OGI76633.1"/>
    </source>
</evidence>
<dbReference type="PANTHER" id="PTHR48069:SF3">
    <property type="entry name" value="DIHYDROFOLATE REDUCTASE"/>
    <property type="match status" value="1"/>
</dbReference>
<dbReference type="PIRSF" id="PIRSF000194">
    <property type="entry name" value="DHFR"/>
    <property type="match status" value="1"/>
</dbReference>
<evidence type="ECO:0000256" key="4">
    <source>
        <dbReference type="ARBA" id="ARBA00022563"/>
    </source>
</evidence>
<dbReference type="STRING" id="1801750.A3B85_01025"/>
<dbReference type="PROSITE" id="PS51330">
    <property type="entry name" value="DHFR_2"/>
    <property type="match status" value="1"/>
</dbReference>
<dbReference type="Proteomes" id="UP000178374">
    <property type="component" value="Unassembled WGS sequence"/>
</dbReference>
<organism evidence="10 11">
    <name type="scientific">Candidatus Nomurabacteria bacterium RIFCSPHIGHO2_02_FULL_37_13</name>
    <dbReference type="NCBI Taxonomy" id="1801750"/>
    <lineage>
        <taxon>Bacteria</taxon>
        <taxon>Candidatus Nomuraibacteriota</taxon>
    </lineage>
</organism>
<name>A0A1F6W3Y0_9BACT</name>
<proteinExistence type="inferred from homology"/>
<dbReference type="CDD" id="cd00209">
    <property type="entry name" value="DHFR"/>
    <property type="match status" value="1"/>
</dbReference>
<keyword evidence="5 8" id="KW-0521">NADP</keyword>
<dbReference type="InterPro" id="IPR001796">
    <property type="entry name" value="DHFR_dom"/>
</dbReference>
<dbReference type="EC" id="1.5.1.3" evidence="3 8"/>
<evidence type="ECO:0000256" key="1">
    <source>
        <dbReference type="ARBA" id="ARBA00004903"/>
    </source>
</evidence>
<dbReference type="GO" id="GO:0046452">
    <property type="term" value="P:dihydrofolate metabolic process"/>
    <property type="evidence" value="ECO:0007669"/>
    <property type="project" value="TreeGrafter"/>
</dbReference>
<reference evidence="10 11" key="1">
    <citation type="journal article" date="2016" name="Nat. Commun.">
        <title>Thousands of microbial genomes shed light on interconnected biogeochemical processes in an aquifer system.</title>
        <authorList>
            <person name="Anantharaman K."/>
            <person name="Brown C.T."/>
            <person name="Hug L.A."/>
            <person name="Sharon I."/>
            <person name="Castelle C.J."/>
            <person name="Probst A.J."/>
            <person name="Thomas B.C."/>
            <person name="Singh A."/>
            <person name="Wilkins M.J."/>
            <person name="Karaoz U."/>
            <person name="Brodie E.L."/>
            <person name="Williams K.H."/>
            <person name="Hubbard S.S."/>
            <person name="Banfield J.F."/>
        </authorList>
    </citation>
    <scope>NUCLEOTIDE SEQUENCE [LARGE SCALE GENOMIC DNA]</scope>
</reference>
<evidence type="ECO:0000256" key="8">
    <source>
        <dbReference type="PIRNR" id="PIRNR000194"/>
    </source>
</evidence>
<evidence type="ECO:0000313" key="11">
    <source>
        <dbReference type="Proteomes" id="UP000178374"/>
    </source>
</evidence>
<comment type="pathway">
    <text evidence="1 8">Cofactor biosynthesis; tetrahydrofolate biosynthesis; 5,6,7,8-tetrahydrofolate from 7,8-dihydrofolate: step 1/1.</text>
</comment>
<gene>
    <name evidence="10" type="ORF">A3B85_01025</name>
</gene>
<evidence type="ECO:0000256" key="5">
    <source>
        <dbReference type="ARBA" id="ARBA00022857"/>
    </source>
</evidence>
<evidence type="ECO:0000256" key="6">
    <source>
        <dbReference type="ARBA" id="ARBA00023002"/>
    </source>
</evidence>
<dbReference type="PANTHER" id="PTHR48069">
    <property type="entry name" value="DIHYDROFOLATE REDUCTASE"/>
    <property type="match status" value="1"/>
</dbReference>
<dbReference type="GO" id="GO:0005829">
    <property type="term" value="C:cytosol"/>
    <property type="evidence" value="ECO:0007669"/>
    <property type="project" value="TreeGrafter"/>
</dbReference>
<dbReference type="GO" id="GO:0004146">
    <property type="term" value="F:dihydrofolate reductase activity"/>
    <property type="evidence" value="ECO:0007669"/>
    <property type="project" value="UniProtKB-EC"/>
</dbReference>
<dbReference type="Pfam" id="PF00186">
    <property type="entry name" value="DHFR_1"/>
    <property type="match status" value="1"/>
</dbReference>
<dbReference type="GO" id="GO:0046655">
    <property type="term" value="P:folic acid metabolic process"/>
    <property type="evidence" value="ECO:0007669"/>
    <property type="project" value="TreeGrafter"/>
</dbReference>
<keyword evidence="6 8" id="KW-0560">Oxidoreductase</keyword>
<evidence type="ECO:0000259" key="9">
    <source>
        <dbReference type="PROSITE" id="PS51330"/>
    </source>
</evidence>
<dbReference type="InterPro" id="IPR024072">
    <property type="entry name" value="DHFR-like_dom_sf"/>
</dbReference>